<organism evidence="1 2">
    <name type="scientific">Camelimonas fluminis</name>
    <dbReference type="NCBI Taxonomy" id="1576911"/>
    <lineage>
        <taxon>Bacteria</taxon>
        <taxon>Pseudomonadati</taxon>
        <taxon>Pseudomonadota</taxon>
        <taxon>Alphaproteobacteria</taxon>
        <taxon>Hyphomicrobiales</taxon>
        <taxon>Chelatococcaceae</taxon>
        <taxon>Camelimonas</taxon>
    </lineage>
</organism>
<name>A0ABV7UF73_9HYPH</name>
<sequence length="188" mass="22224">MHIVPPRHITYHVVRHDGARWEYPSLRKAIISVHNAMVSRWGSTWIWNILSDRFIRVEPVLTCSGYINTTITTEFIIIDDLGDPVPISLLRSTYQAIRPRRKTPSQTHSGKFRDGPWPHTAYRFRGKHYRRICTKQQTAWQCSMDVDLAEAGIDPVKAGRMRKLPSSRDGIYRHRERNWKANRRHQWR</sequence>
<dbReference type="Proteomes" id="UP001595704">
    <property type="component" value="Unassembled WGS sequence"/>
</dbReference>
<gene>
    <name evidence="1" type="ORF">ACFONL_07980</name>
</gene>
<evidence type="ECO:0000313" key="2">
    <source>
        <dbReference type="Proteomes" id="UP001595704"/>
    </source>
</evidence>
<reference evidence="2" key="1">
    <citation type="journal article" date="2019" name="Int. J. Syst. Evol. Microbiol.">
        <title>The Global Catalogue of Microorganisms (GCM) 10K type strain sequencing project: providing services to taxonomists for standard genome sequencing and annotation.</title>
        <authorList>
            <consortium name="The Broad Institute Genomics Platform"/>
            <consortium name="The Broad Institute Genome Sequencing Center for Infectious Disease"/>
            <person name="Wu L."/>
            <person name="Ma J."/>
        </authorList>
    </citation>
    <scope>NUCLEOTIDE SEQUENCE [LARGE SCALE GENOMIC DNA]</scope>
    <source>
        <strain evidence="2">KCTC 42282</strain>
    </source>
</reference>
<dbReference type="EMBL" id="JBHRYC010000034">
    <property type="protein sequence ID" value="MFC3637321.1"/>
    <property type="molecule type" value="Genomic_DNA"/>
</dbReference>
<proteinExistence type="predicted"/>
<evidence type="ECO:0000313" key="1">
    <source>
        <dbReference type="EMBL" id="MFC3637321.1"/>
    </source>
</evidence>
<comment type="caution">
    <text evidence="1">The sequence shown here is derived from an EMBL/GenBank/DDBJ whole genome shotgun (WGS) entry which is preliminary data.</text>
</comment>
<dbReference type="RefSeq" id="WP_191320765.1">
    <property type="nucleotide sequence ID" value="NZ_BNCG01000024.1"/>
</dbReference>
<accession>A0ABV7UF73</accession>
<keyword evidence="2" id="KW-1185">Reference proteome</keyword>
<protein>
    <submittedName>
        <fullName evidence="1">Uncharacterized protein</fullName>
    </submittedName>
</protein>